<protein>
    <submittedName>
        <fullName evidence="3">Type II toxin-antitoxin system RelE/ParE family toxin</fullName>
    </submittedName>
</protein>
<dbReference type="PANTHER" id="PTHR35601">
    <property type="entry name" value="TOXIN RELE"/>
    <property type="match status" value="1"/>
</dbReference>
<reference evidence="3 4" key="1">
    <citation type="submission" date="2019-03" db="EMBL/GenBank/DDBJ databases">
        <title>The genome sequence of Nitrosococcus wardiae strain D1FHST reveals the archetypal metabolic capacity of ammonia-oxidizing Gammaproteobacteria.</title>
        <authorList>
            <person name="Wang L."/>
            <person name="Lim C.K."/>
            <person name="Hanson T.E."/>
            <person name="Dang H."/>
            <person name="Klotz M.G."/>
        </authorList>
    </citation>
    <scope>NUCLEOTIDE SEQUENCE [LARGE SCALE GENOMIC DNA]</scope>
    <source>
        <strain evidence="3 4">D1FHS</strain>
    </source>
</reference>
<dbReference type="RefSeq" id="WP_134356287.1">
    <property type="nucleotide sequence ID" value="NZ_CP038033.1"/>
</dbReference>
<dbReference type="EMBL" id="CP038033">
    <property type="protein sequence ID" value="QBQ53271.1"/>
    <property type="molecule type" value="Genomic_DNA"/>
</dbReference>
<dbReference type="Gene3D" id="3.30.2310.20">
    <property type="entry name" value="RelE-like"/>
    <property type="match status" value="1"/>
</dbReference>
<dbReference type="InterPro" id="IPR035093">
    <property type="entry name" value="RelE/ParE_toxin_dom_sf"/>
</dbReference>
<evidence type="ECO:0000313" key="3">
    <source>
        <dbReference type="EMBL" id="QBQ53271.1"/>
    </source>
</evidence>
<proteinExistence type="inferred from homology"/>
<gene>
    <name evidence="3" type="ORF">E3U44_01190</name>
</gene>
<organism evidence="3 4">
    <name type="scientific">Nitrosococcus wardiae</name>
    <dbReference type="NCBI Taxonomy" id="1814290"/>
    <lineage>
        <taxon>Bacteria</taxon>
        <taxon>Pseudomonadati</taxon>
        <taxon>Pseudomonadota</taxon>
        <taxon>Gammaproteobacteria</taxon>
        <taxon>Chromatiales</taxon>
        <taxon>Chromatiaceae</taxon>
        <taxon>Nitrosococcus</taxon>
    </lineage>
</organism>
<keyword evidence="4" id="KW-1185">Reference proteome</keyword>
<dbReference type="AlphaFoldDB" id="A0A4P7BTT3"/>
<evidence type="ECO:0000313" key="4">
    <source>
        <dbReference type="Proteomes" id="UP000294325"/>
    </source>
</evidence>
<dbReference type="Proteomes" id="UP000294325">
    <property type="component" value="Chromosome"/>
</dbReference>
<evidence type="ECO:0000256" key="1">
    <source>
        <dbReference type="ARBA" id="ARBA00006226"/>
    </source>
</evidence>
<dbReference type="InterPro" id="IPR007712">
    <property type="entry name" value="RelE/ParE_toxin"/>
</dbReference>
<name>A0A4P7BTT3_9GAMM</name>
<accession>A0A4P7BTT3</accession>
<keyword evidence="2" id="KW-1277">Toxin-antitoxin system</keyword>
<dbReference type="PANTHER" id="PTHR35601:SF1">
    <property type="entry name" value="TOXIN RELE"/>
    <property type="match status" value="1"/>
</dbReference>
<evidence type="ECO:0000256" key="2">
    <source>
        <dbReference type="ARBA" id="ARBA00022649"/>
    </source>
</evidence>
<comment type="similarity">
    <text evidence="1">Belongs to the RelE toxin family.</text>
</comment>
<dbReference type="NCBIfam" id="TIGR02385">
    <property type="entry name" value="RelE_StbE"/>
    <property type="match status" value="1"/>
</dbReference>
<sequence>MGYLLRIKGSARRELARIDKPQCERLIHAIDKLAVNPYRGSLLKGELSGLRRIRVGEYRVIYEIDGGKLTVLVVRVRHRRDAYRRSR</sequence>
<dbReference type="Pfam" id="PF05016">
    <property type="entry name" value="ParE_toxin"/>
    <property type="match status" value="1"/>
</dbReference>
<dbReference type="KEGG" id="nwr:E3U44_01190"/>
<dbReference type="OrthoDB" id="5570653at2"/>
<dbReference type="SUPFAM" id="SSF143011">
    <property type="entry name" value="RelE-like"/>
    <property type="match status" value="1"/>
</dbReference>